<dbReference type="GO" id="GO:0005509">
    <property type="term" value="F:calcium ion binding"/>
    <property type="evidence" value="ECO:0007669"/>
    <property type="project" value="UniProtKB-UniRule"/>
</dbReference>
<dbReference type="GO" id="GO:0007156">
    <property type="term" value="P:homophilic cell adhesion via plasma membrane adhesion molecules"/>
    <property type="evidence" value="ECO:0007669"/>
    <property type="project" value="InterPro"/>
</dbReference>
<keyword evidence="2" id="KW-0677">Repeat</keyword>
<organism evidence="7 8">
    <name type="scientific">Elysia marginata</name>
    <dbReference type="NCBI Taxonomy" id="1093978"/>
    <lineage>
        <taxon>Eukaryota</taxon>
        <taxon>Metazoa</taxon>
        <taxon>Spiralia</taxon>
        <taxon>Lophotrochozoa</taxon>
        <taxon>Mollusca</taxon>
        <taxon>Gastropoda</taxon>
        <taxon>Heterobranchia</taxon>
        <taxon>Euthyneura</taxon>
        <taxon>Panpulmonata</taxon>
        <taxon>Sacoglossa</taxon>
        <taxon>Placobranchoidea</taxon>
        <taxon>Plakobranchidae</taxon>
        <taxon>Elysia</taxon>
    </lineage>
</organism>
<dbReference type="AlphaFoldDB" id="A0AAV4IYE9"/>
<dbReference type="InterPro" id="IPR002126">
    <property type="entry name" value="Cadherin-like_dom"/>
</dbReference>
<dbReference type="CDD" id="cd11304">
    <property type="entry name" value="Cadherin_repeat"/>
    <property type="match status" value="1"/>
</dbReference>
<dbReference type="GO" id="GO:0008013">
    <property type="term" value="F:beta-catenin binding"/>
    <property type="evidence" value="ECO:0007669"/>
    <property type="project" value="TreeGrafter"/>
</dbReference>
<feature type="domain" description="Cadherin" evidence="6">
    <location>
        <begin position="3"/>
        <end position="134"/>
    </location>
</feature>
<reference evidence="7 8" key="1">
    <citation type="journal article" date="2021" name="Elife">
        <title>Chloroplast acquisition without the gene transfer in kleptoplastic sea slugs, Plakobranchus ocellatus.</title>
        <authorList>
            <person name="Maeda T."/>
            <person name="Takahashi S."/>
            <person name="Yoshida T."/>
            <person name="Shimamura S."/>
            <person name="Takaki Y."/>
            <person name="Nagai Y."/>
            <person name="Toyoda A."/>
            <person name="Suzuki Y."/>
            <person name="Arimoto A."/>
            <person name="Ishii H."/>
            <person name="Satoh N."/>
            <person name="Nishiyama T."/>
            <person name="Hasebe M."/>
            <person name="Maruyama T."/>
            <person name="Minagawa J."/>
            <person name="Obokata J."/>
            <person name="Shigenobu S."/>
        </authorList>
    </citation>
    <scope>NUCLEOTIDE SEQUENCE [LARGE SCALE GENOMIC DNA]</scope>
</reference>
<dbReference type="InterPro" id="IPR015919">
    <property type="entry name" value="Cadherin-like_sf"/>
</dbReference>
<evidence type="ECO:0000256" key="2">
    <source>
        <dbReference type="ARBA" id="ARBA00022737"/>
    </source>
</evidence>
<dbReference type="PRINTS" id="PR00205">
    <property type="entry name" value="CADHERIN"/>
</dbReference>
<dbReference type="InterPro" id="IPR039808">
    <property type="entry name" value="Cadherin"/>
</dbReference>
<evidence type="ECO:0000256" key="4">
    <source>
        <dbReference type="ARBA" id="ARBA00023136"/>
    </source>
</evidence>
<evidence type="ECO:0000256" key="1">
    <source>
        <dbReference type="ARBA" id="ARBA00004370"/>
    </source>
</evidence>
<dbReference type="GO" id="GO:0016342">
    <property type="term" value="C:catenin complex"/>
    <property type="evidence" value="ECO:0007669"/>
    <property type="project" value="TreeGrafter"/>
</dbReference>
<protein>
    <submittedName>
        <fullName evidence="7">Protocadherin-16-like</fullName>
    </submittedName>
</protein>
<evidence type="ECO:0000313" key="7">
    <source>
        <dbReference type="EMBL" id="GFS14227.1"/>
    </source>
</evidence>
<dbReference type="Pfam" id="PF00028">
    <property type="entry name" value="Cadherin"/>
    <property type="match status" value="1"/>
</dbReference>
<feature type="non-terminal residue" evidence="7">
    <location>
        <position position="1"/>
    </location>
</feature>
<comment type="caution">
    <text evidence="7">The sequence shown here is derived from an EMBL/GenBank/DDBJ whole genome shotgun (WGS) entry which is preliminary data.</text>
</comment>
<evidence type="ECO:0000313" key="8">
    <source>
        <dbReference type="Proteomes" id="UP000762676"/>
    </source>
</evidence>
<dbReference type="SMART" id="SM00112">
    <property type="entry name" value="CA"/>
    <property type="match status" value="1"/>
</dbReference>
<dbReference type="SUPFAM" id="SSF49313">
    <property type="entry name" value="Cadherin-like"/>
    <property type="match status" value="3"/>
</dbReference>
<accession>A0AAV4IYE9</accession>
<dbReference type="PANTHER" id="PTHR24027:SF438">
    <property type="entry name" value="CADHERIN 23"/>
    <property type="match status" value="1"/>
</dbReference>
<keyword evidence="3 5" id="KW-0106">Calcium</keyword>
<sequence length="184" mass="19290">AIASDSDSEKNGELTYSISAGPFSINPSTGAISVAGSLDREQDTSYAVTIQAIDGGDTPRTGDLSLLTSGDASLFTIDTSGVMTVEAGAFFDRLFEPTYELIVDVVDKSAGTKLTFTATVTVTITDVNDQAPYFLSLPSVSKPEDLTIGSSIAEVVAQDDDEGANGREKLIFCLEDDGISKDLK</sequence>
<keyword evidence="8" id="KW-1185">Reference proteome</keyword>
<evidence type="ECO:0000259" key="6">
    <source>
        <dbReference type="PROSITE" id="PS50268"/>
    </source>
</evidence>
<keyword evidence="4" id="KW-0472">Membrane</keyword>
<comment type="subcellular location">
    <subcellularLocation>
        <location evidence="1">Membrane</location>
    </subcellularLocation>
</comment>
<evidence type="ECO:0000256" key="3">
    <source>
        <dbReference type="ARBA" id="ARBA00022837"/>
    </source>
</evidence>
<dbReference type="PROSITE" id="PS50268">
    <property type="entry name" value="CADHERIN_2"/>
    <property type="match status" value="1"/>
</dbReference>
<gene>
    <name evidence="7" type="ORF">ElyMa_001418300</name>
</gene>
<proteinExistence type="predicted"/>
<name>A0AAV4IYE9_9GAST</name>
<dbReference type="Proteomes" id="UP000762676">
    <property type="component" value="Unassembled WGS sequence"/>
</dbReference>
<dbReference type="Gene3D" id="2.60.40.60">
    <property type="entry name" value="Cadherins"/>
    <property type="match status" value="3"/>
</dbReference>
<evidence type="ECO:0000256" key="5">
    <source>
        <dbReference type="PROSITE-ProRule" id="PRU00043"/>
    </source>
</evidence>
<dbReference type="GO" id="GO:0045296">
    <property type="term" value="F:cadherin binding"/>
    <property type="evidence" value="ECO:0007669"/>
    <property type="project" value="TreeGrafter"/>
</dbReference>
<dbReference type="GO" id="GO:0016477">
    <property type="term" value="P:cell migration"/>
    <property type="evidence" value="ECO:0007669"/>
    <property type="project" value="TreeGrafter"/>
</dbReference>
<dbReference type="PANTHER" id="PTHR24027">
    <property type="entry name" value="CADHERIN-23"/>
    <property type="match status" value="1"/>
</dbReference>
<dbReference type="EMBL" id="BMAT01002790">
    <property type="protein sequence ID" value="GFS14227.1"/>
    <property type="molecule type" value="Genomic_DNA"/>
</dbReference>